<dbReference type="GO" id="GO:0089715">
    <property type="term" value="F:tRNA (L-threonylcarbamoyladenosine(37)-C2) methyltransferase activity"/>
    <property type="evidence" value="ECO:0007669"/>
    <property type="project" value="TreeGrafter"/>
</dbReference>
<dbReference type="Pfam" id="PF18389">
    <property type="entry name" value="TrmO_C"/>
    <property type="match status" value="1"/>
</dbReference>
<dbReference type="PATRIC" id="fig|1167006.5.peg.1018"/>
<dbReference type="PANTHER" id="PTHR12818:SF0">
    <property type="entry name" value="TRNA (ADENINE(37)-N6)-METHYLTRANSFERASE"/>
    <property type="match status" value="1"/>
</dbReference>
<dbReference type="AlphaFoldDB" id="M1PCN3"/>
<organism evidence="4 5">
    <name type="scientific">Desulfocapsa sulfexigens (strain DSM 10523 / SB164P1)</name>
    <dbReference type="NCBI Taxonomy" id="1167006"/>
    <lineage>
        <taxon>Bacteria</taxon>
        <taxon>Pseudomonadati</taxon>
        <taxon>Thermodesulfobacteriota</taxon>
        <taxon>Desulfobulbia</taxon>
        <taxon>Desulfobulbales</taxon>
        <taxon>Desulfocapsaceae</taxon>
        <taxon>Desulfocapsa</taxon>
    </lineage>
</organism>
<dbReference type="STRING" id="1167006.UWK_00906"/>
<dbReference type="InterPro" id="IPR041369">
    <property type="entry name" value="TrmO_C"/>
</dbReference>
<evidence type="ECO:0000313" key="4">
    <source>
        <dbReference type="EMBL" id="AGF77480.1"/>
    </source>
</evidence>
<dbReference type="Pfam" id="PF01980">
    <property type="entry name" value="TrmO_N"/>
    <property type="match status" value="1"/>
</dbReference>
<dbReference type="KEGG" id="dsf:UWK_00906"/>
<dbReference type="Gene3D" id="3.30.2310.10">
    <property type="entry name" value="YaeB-like"/>
    <property type="match status" value="1"/>
</dbReference>
<dbReference type="InterPro" id="IPR036413">
    <property type="entry name" value="YaeB-like_sf"/>
</dbReference>
<dbReference type="PANTHER" id="PTHR12818">
    <property type="entry name" value="TRNA (ADENINE(37)-N6)-METHYLTRANSFERASE"/>
    <property type="match status" value="1"/>
</dbReference>
<sequence>MEYTIKAIGLVHSCYREKFGIPRQPGLVKSGTGAIELLAPCDREEMFTELDTFSHIWLQFMFHEAIADGWRPTVRPPWLGGQKRVGLFASRTPHRPNFLGLSVVRYHGLRKEKGGLFLDISELDLLHGTPIVDIKPYVPYSDALEDATSGFVQFAKQKMAVQFSSEAEASCKRYQQEKNRNLKSLITEVLEQDPRPASQRGLQREYGMLLWDVNVRWMAEEKGFTVFLVIPIE</sequence>
<keyword evidence="4" id="KW-0489">Methyltransferase</keyword>
<dbReference type="HOGENOM" id="CLU_013458_3_0_7"/>
<dbReference type="RefSeq" id="WP_015403176.1">
    <property type="nucleotide sequence ID" value="NC_020304.1"/>
</dbReference>
<dbReference type="EMBL" id="CP003985">
    <property type="protein sequence ID" value="AGF77480.1"/>
    <property type="molecule type" value="Genomic_DNA"/>
</dbReference>
<keyword evidence="1" id="KW-0949">S-adenosyl-L-methionine</keyword>
<dbReference type="InterPro" id="IPR040372">
    <property type="entry name" value="YaeB-like"/>
</dbReference>
<dbReference type="eggNOG" id="COG1720">
    <property type="taxonomic scope" value="Bacteria"/>
</dbReference>
<feature type="domain" description="TsaA-like" evidence="3">
    <location>
        <begin position="5"/>
        <end position="146"/>
    </location>
</feature>
<dbReference type="SUPFAM" id="SSF118196">
    <property type="entry name" value="YaeB-like"/>
    <property type="match status" value="1"/>
</dbReference>
<dbReference type="Proteomes" id="UP000011721">
    <property type="component" value="Chromosome"/>
</dbReference>
<dbReference type="GO" id="GO:0032259">
    <property type="term" value="P:methylation"/>
    <property type="evidence" value="ECO:0007669"/>
    <property type="project" value="UniProtKB-KW"/>
</dbReference>
<dbReference type="Gene3D" id="2.40.30.70">
    <property type="entry name" value="YaeB-like"/>
    <property type="match status" value="1"/>
</dbReference>
<accession>M1PCN3</accession>
<protein>
    <submittedName>
        <fullName evidence="4">Putative methyltransferase, YaeB/AF_0241 family</fullName>
    </submittedName>
</protein>
<gene>
    <name evidence="4" type="ordered locus">UWK_00906</name>
</gene>
<name>M1PCN3_DESSD</name>
<evidence type="ECO:0000313" key="5">
    <source>
        <dbReference type="Proteomes" id="UP000011721"/>
    </source>
</evidence>
<dbReference type="OrthoDB" id="9804309at2"/>
<proteinExistence type="inferred from homology"/>
<evidence type="ECO:0000259" key="3">
    <source>
        <dbReference type="PROSITE" id="PS51668"/>
    </source>
</evidence>
<dbReference type="InterPro" id="IPR023370">
    <property type="entry name" value="TrmO-like_N"/>
</dbReference>
<dbReference type="NCBIfam" id="TIGR00104">
    <property type="entry name" value="tRNA_TsaA"/>
    <property type="match status" value="1"/>
</dbReference>
<dbReference type="CDD" id="cd09281">
    <property type="entry name" value="UPF0066"/>
    <property type="match status" value="1"/>
</dbReference>
<reference evidence="5" key="1">
    <citation type="journal article" date="2013" name="Stand. Genomic Sci.">
        <title>Complete genome sequence of Desulfocapsa sulfexigens, a marine deltaproteobacterium specialized in disproportionating inorganic sulfur compounds.</title>
        <authorList>
            <person name="Finster K.W."/>
            <person name="Kjeldsen K.U."/>
            <person name="Kube M."/>
            <person name="Reinhardt R."/>
            <person name="Mussmann M."/>
            <person name="Amann R."/>
            <person name="Schreiber L."/>
        </authorList>
    </citation>
    <scope>NUCLEOTIDE SEQUENCE [LARGE SCALE GENOMIC DNA]</scope>
    <source>
        <strain evidence="5">DSM 10523 / SB164P1</strain>
    </source>
</reference>
<dbReference type="InterPro" id="IPR036414">
    <property type="entry name" value="YaeB_N_sf"/>
</dbReference>
<dbReference type="PROSITE" id="PS51668">
    <property type="entry name" value="TSAA_2"/>
    <property type="match status" value="1"/>
</dbReference>
<comment type="similarity">
    <text evidence="2">Belongs to the tRNA methyltransferase O family.</text>
</comment>
<evidence type="ECO:0000256" key="1">
    <source>
        <dbReference type="ARBA" id="ARBA00022691"/>
    </source>
</evidence>
<keyword evidence="4" id="KW-0808">Transferase</keyword>
<keyword evidence="5" id="KW-1185">Reference proteome</keyword>
<evidence type="ECO:0000256" key="2">
    <source>
        <dbReference type="ARBA" id="ARBA00033753"/>
    </source>
</evidence>